<name>A0A1H3AY22_9FIRM</name>
<keyword evidence="7 8" id="KW-0501">Molybdenum cofactor biosynthesis</keyword>
<comment type="caution">
    <text evidence="8">Lacks conserved residue(s) required for the propagation of feature annotation.</text>
</comment>
<evidence type="ECO:0000259" key="9">
    <source>
        <dbReference type="Pfam" id="PF12804"/>
    </source>
</evidence>
<gene>
    <name evidence="8" type="primary">mobA</name>
    <name evidence="10" type="ORF">SAMN05660923_02149</name>
</gene>
<dbReference type="OrthoDB" id="9788394at2"/>
<feature type="binding site" evidence="8">
    <location>
        <begin position="10"/>
        <end position="12"/>
    </location>
    <ligand>
        <name>GTP</name>
        <dbReference type="ChEBI" id="CHEBI:37565"/>
    </ligand>
</feature>
<keyword evidence="4 8" id="KW-0547">Nucleotide-binding</keyword>
<feature type="binding site" evidence="8">
    <location>
        <position position="96"/>
    </location>
    <ligand>
        <name>GTP</name>
        <dbReference type="ChEBI" id="CHEBI:37565"/>
    </ligand>
</feature>
<comment type="similarity">
    <text evidence="8">Belongs to the MobA family.</text>
</comment>
<evidence type="ECO:0000313" key="11">
    <source>
        <dbReference type="Proteomes" id="UP000198828"/>
    </source>
</evidence>
<evidence type="ECO:0000256" key="2">
    <source>
        <dbReference type="ARBA" id="ARBA00022679"/>
    </source>
</evidence>
<evidence type="ECO:0000256" key="1">
    <source>
        <dbReference type="ARBA" id="ARBA00022490"/>
    </source>
</evidence>
<dbReference type="GO" id="GO:0006777">
    <property type="term" value="P:Mo-molybdopterin cofactor biosynthetic process"/>
    <property type="evidence" value="ECO:0007669"/>
    <property type="project" value="UniProtKB-KW"/>
</dbReference>
<proteinExistence type="inferred from homology"/>
<keyword evidence="2 8" id="KW-0808">Transferase</keyword>
<dbReference type="Proteomes" id="UP000198828">
    <property type="component" value="Unassembled WGS sequence"/>
</dbReference>
<comment type="catalytic activity">
    <reaction evidence="8">
        <text>Mo-molybdopterin + GTP + H(+) = Mo-molybdopterin guanine dinucleotide + diphosphate</text>
        <dbReference type="Rhea" id="RHEA:34243"/>
        <dbReference type="ChEBI" id="CHEBI:15378"/>
        <dbReference type="ChEBI" id="CHEBI:33019"/>
        <dbReference type="ChEBI" id="CHEBI:37565"/>
        <dbReference type="ChEBI" id="CHEBI:71302"/>
        <dbReference type="ChEBI" id="CHEBI:71310"/>
        <dbReference type="EC" id="2.7.7.77"/>
    </reaction>
</comment>
<dbReference type="CDD" id="cd02503">
    <property type="entry name" value="MobA"/>
    <property type="match status" value="1"/>
</dbReference>
<dbReference type="RefSeq" id="WP_093753551.1">
    <property type="nucleotide sequence ID" value="NZ_BSYN01000008.1"/>
</dbReference>
<dbReference type="InterPro" id="IPR025877">
    <property type="entry name" value="MobA-like_NTP_Trfase"/>
</dbReference>
<keyword evidence="1 8" id="KW-0963">Cytoplasm</keyword>
<dbReference type="AlphaFoldDB" id="A0A1H3AY22"/>
<evidence type="ECO:0000313" key="10">
    <source>
        <dbReference type="EMBL" id="SDX33709.1"/>
    </source>
</evidence>
<reference evidence="10 11" key="1">
    <citation type="submission" date="2016-10" db="EMBL/GenBank/DDBJ databases">
        <authorList>
            <person name="de Groot N.N."/>
        </authorList>
    </citation>
    <scope>NUCLEOTIDE SEQUENCE [LARGE SCALE GENOMIC DNA]</scope>
    <source>
        <strain evidence="10 11">DSM 23310</strain>
    </source>
</reference>
<dbReference type="PANTHER" id="PTHR19136">
    <property type="entry name" value="MOLYBDENUM COFACTOR GUANYLYLTRANSFERASE"/>
    <property type="match status" value="1"/>
</dbReference>
<dbReference type="EMBL" id="FNNG01000009">
    <property type="protein sequence ID" value="SDX33709.1"/>
    <property type="molecule type" value="Genomic_DNA"/>
</dbReference>
<dbReference type="Pfam" id="PF12804">
    <property type="entry name" value="NTP_transf_3"/>
    <property type="match status" value="1"/>
</dbReference>
<feature type="binding site" evidence="8">
    <location>
        <position position="22"/>
    </location>
    <ligand>
        <name>GTP</name>
        <dbReference type="ChEBI" id="CHEBI:37565"/>
    </ligand>
</feature>
<comment type="subcellular location">
    <subcellularLocation>
        <location evidence="8">Cytoplasm</location>
    </subcellularLocation>
</comment>
<evidence type="ECO:0000256" key="7">
    <source>
        <dbReference type="ARBA" id="ARBA00023150"/>
    </source>
</evidence>
<feature type="domain" description="MobA-like NTP transferase" evidence="9">
    <location>
        <begin position="7"/>
        <end position="160"/>
    </location>
</feature>
<keyword evidence="5 8" id="KW-0460">Magnesium</keyword>
<dbReference type="SUPFAM" id="SSF53448">
    <property type="entry name" value="Nucleotide-diphospho-sugar transferases"/>
    <property type="match status" value="1"/>
</dbReference>
<dbReference type="PANTHER" id="PTHR19136:SF81">
    <property type="entry name" value="MOLYBDENUM COFACTOR GUANYLYLTRANSFERASE"/>
    <property type="match status" value="1"/>
</dbReference>
<feature type="binding site" evidence="8">
    <location>
        <position position="96"/>
    </location>
    <ligand>
        <name>Mg(2+)</name>
        <dbReference type="ChEBI" id="CHEBI:18420"/>
    </ligand>
</feature>
<dbReference type="GO" id="GO:0005525">
    <property type="term" value="F:GTP binding"/>
    <property type="evidence" value="ECO:0007669"/>
    <property type="project" value="UniProtKB-UniRule"/>
</dbReference>
<keyword evidence="11" id="KW-1185">Reference proteome</keyword>
<dbReference type="GO" id="GO:0061603">
    <property type="term" value="F:molybdenum cofactor guanylyltransferase activity"/>
    <property type="evidence" value="ECO:0007669"/>
    <property type="project" value="UniProtKB-EC"/>
</dbReference>
<evidence type="ECO:0000256" key="4">
    <source>
        <dbReference type="ARBA" id="ARBA00022741"/>
    </source>
</evidence>
<feature type="binding site" evidence="8">
    <location>
        <position position="67"/>
    </location>
    <ligand>
        <name>GTP</name>
        <dbReference type="ChEBI" id="CHEBI:37565"/>
    </ligand>
</feature>
<dbReference type="Gene3D" id="3.90.550.10">
    <property type="entry name" value="Spore Coat Polysaccharide Biosynthesis Protein SpsA, Chain A"/>
    <property type="match status" value="1"/>
</dbReference>
<sequence length="204" mass="23579">MKEFGTAVILAGGKSSRMGFDKQLLKINERRLIDSLRRKLSKLFDEIIVVTNKSEYYLGFSDKITKDIIVGKGPLSGIHAGLTVANSHYVYFIACDMPNINLDYIQYMKSQIEGANVKACVTKYGEWIEPFNAFYSKGIIEDIEEHLTQNRRSVNSLLSKLKVHYIEEEKAREFSPNWDMFLNLNTKEELYDYLKTINSQNWGR</sequence>
<evidence type="ECO:0000256" key="6">
    <source>
        <dbReference type="ARBA" id="ARBA00023134"/>
    </source>
</evidence>
<keyword evidence="6 8" id="KW-0342">GTP-binding</keyword>
<evidence type="ECO:0000256" key="3">
    <source>
        <dbReference type="ARBA" id="ARBA00022723"/>
    </source>
</evidence>
<comment type="cofactor">
    <cofactor evidence="8">
        <name>Mg(2+)</name>
        <dbReference type="ChEBI" id="CHEBI:18420"/>
    </cofactor>
</comment>
<evidence type="ECO:0000256" key="5">
    <source>
        <dbReference type="ARBA" id="ARBA00022842"/>
    </source>
</evidence>
<dbReference type="HAMAP" id="MF_00316">
    <property type="entry name" value="MobA"/>
    <property type="match status" value="1"/>
</dbReference>
<dbReference type="InterPro" id="IPR029044">
    <property type="entry name" value="Nucleotide-diphossugar_trans"/>
</dbReference>
<keyword evidence="3 8" id="KW-0479">Metal-binding</keyword>
<comment type="domain">
    <text evidence="8">The N-terminal domain determines nucleotide recognition and specific binding, while the C-terminal domain determines the specific binding to the target protein.</text>
</comment>
<dbReference type="GO" id="GO:0046872">
    <property type="term" value="F:metal ion binding"/>
    <property type="evidence" value="ECO:0007669"/>
    <property type="project" value="UniProtKB-KW"/>
</dbReference>
<comment type="function">
    <text evidence="8">Transfers a GMP moiety from GTP to Mo-molybdopterin (Mo-MPT) cofactor (Moco or molybdenum cofactor) to form Mo-molybdopterin guanine dinucleotide (Mo-MGD) cofactor.</text>
</comment>
<accession>A0A1H3AY22</accession>
<organism evidence="10 11">
    <name type="scientific">Tepidimicrobium xylanilyticum</name>
    <dbReference type="NCBI Taxonomy" id="1123352"/>
    <lineage>
        <taxon>Bacteria</taxon>
        <taxon>Bacillati</taxon>
        <taxon>Bacillota</taxon>
        <taxon>Tissierellia</taxon>
        <taxon>Tissierellales</taxon>
        <taxon>Tepidimicrobiaceae</taxon>
        <taxon>Tepidimicrobium</taxon>
    </lineage>
</organism>
<evidence type="ECO:0000256" key="8">
    <source>
        <dbReference type="HAMAP-Rule" id="MF_00316"/>
    </source>
</evidence>
<dbReference type="EC" id="2.7.7.77" evidence="8"/>
<dbReference type="InterPro" id="IPR013482">
    <property type="entry name" value="Molybde_CF_guanTrfase"/>
</dbReference>
<protein>
    <recommendedName>
        <fullName evidence="8">Probable molybdenum cofactor guanylyltransferase</fullName>
        <shortName evidence="8">MoCo guanylyltransferase</shortName>
        <ecNumber evidence="8">2.7.7.77</ecNumber>
    </recommendedName>
    <alternativeName>
        <fullName evidence="8">GTP:molybdopterin guanylyltransferase</fullName>
    </alternativeName>
    <alternativeName>
        <fullName evidence="8">Mo-MPT guanylyltransferase</fullName>
    </alternativeName>
    <alternativeName>
        <fullName evidence="8">Molybdopterin guanylyltransferase</fullName>
    </alternativeName>
    <alternativeName>
        <fullName evidence="8">Molybdopterin-guanine dinucleotide synthase</fullName>
        <shortName evidence="8">MGD synthase</shortName>
    </alternativeName>
</protein>
<dbReference type="GO" id="GO:0005737">
    <property type="term" value="C:cytoplasm"/>
    <property type="evidence" value="ECO:0007669"/>
    <property type="project" value="UniProtKB-SubCell"/>
</dbReference>